<dbReference type="PATRIC" id="fig|927665.4.peg.1701"/>
<feature type="domain" description="RagB/SusD" evidence="7">
    <location>
        <begin position="288"/>
        <end position="540"/>
    </location>
</feature>
<keyword evidence="5" id="KW-0998">Cell outer membrane</keyword>
<evidence type="ECO:0000259" key="8">
    <source>
        <dbReference type="Pfam" id="PF14322"/>
    </source>
</evidence>
<evidence type="ECO:0000256" key="5">
    <source>
        <dbReference type="ARBA" id="ARBA00023237"/>
    </source>
</evidence>
<proteinExistence type="inferred from homology"/>
<reference evidence="9 10" key="1">
    <citation type="submission" date="2013-04" db="EMBL/GenBank/DDBJ databases">
        <title>The Genome Sequence of Parabacteroides goldsteinii DSM 19448.</title>
        <authorList>
            <consortium name="The Broad Institute Genomics Platform"/>
            <person name="Earl A."/>
            <person name="Ward D."/>
            <person name="Feldgarden M."/>
            <person name="Gevers D."/>
            <person name="Martens E."/>
            <person name="Sakamoto M."/>
            <person name="Benno Y."/>
            <person name="Song Y."/>
            <person name="Liu C."/>
            <person name="Lee J."/>
            <person name="Bolanos M."/>
            <person name="Vaisanen M.L."/>
            <person name="Finegold S.M."/>
            <person name="Walker B."/>
            <person name="Young S."/>
            <person name="Zeng Q."/>
            <person name="Gargeya S."/>
            <person name="Fitzgerald M."/>
            <person name="Haas B."/>
            <person name="Abouelleil A."/>
            <person name="Allen A.W."/>
            <person name="Alvarado L."/>
            <person name="Arachchi H.M."/>
            <person name="Berlin A.M."/>
            <person name="Chapman S.B."/>
            <person name="Gainer-Dewar J."/>
            <person name="Goldberg J."/>
            <person name="Griggs A."/>
            <person name="Gujja S."/>
            <person name="Hansen M."/>
            <person name="Howarth C."/>
            <person name="Imamovic A."/>
            <person name="Ireland A."/>
            <person name="Larimer J."/>
            <person name="McCowan C."/>
            <person name="Murphy C."/>
            <person name="Pearson M."/>
            <person name="Poon T.W."/>
            <person name="Priest M."/>
            <person name="Roberts A."/>
            <person name="Saif S."/>
            <person name="Shea T."/>
            <person name="Sisk P."/>
            <person name="Sykes S."/>
            <person name="Wortman J."/>
            <person name="Nusbaum C."/>
            <person name="Birren B."/>
        </authorList>
    </citation>
    <scope>NUCLEOTIDE SEQUENCE [LARGE SCALE GENOMIC DNA]</scope>
    <source>
        <strain evidence="9 10">DSM 19448</strain>
    </source>
</reference>
<comment type="similarity">
    <text evidence="2">Belongs to the SusD family.</text>
</comment>
<dbReference type="Proteomes" id="UP000033047">
    <property type="component" value="Unassembled WGS sequence"/>
</dbReference>
<keyword evidence="3 6" id="KW-0732">Signal</keyword>
<protein>
    <recommendedName>
        <fullName evidence="11">RagB/SusD domain-containing protein</fullName>
    </recommendedName>
</protein>
<accession>A0A0F5JGU3</accession>
<evidence type="ECO:0000259" key="7">
    <source>
        <dbReference type="Pfam" id="PF07980"/>
    </source>
</evidence>
<comment type="subcellular location">
    <subcellularLocation>
        <location evidence="1">Cell outer membrane</location>
    </subcellularLocation>
</comment>
<dbReference type="EMBL" id="AQHV01000010">
    <property type="protein sequence ID" value="KKB57011.1"/>
    <property type="molecule type" value="Genomic_DNA"/>
</dbReference>
<feature type="domain" description="SusD-like N-terminal" evidence="8">
    <location>
        <begin position="88"/>
        <end position="220"/>
    </location>
</feature>
<dbReference type="Pfam" id="PF14322">
    <property type="entry name" value="SusD-like_3"/>
    <property type="match status" value="1"/>
</dbReference>
<evidence type="ECO:0008006" key="11">
    <source>
        <dbReference type="Google" id="ProtNLM"/>
    </source>
</evidence>
<dbReference type="SUPFAM" id="SSF48452">
    <property type="entry name" value="TPR-like"/>
    <property type="match status" value="1"/>
</dbReference>
<dbReference type="STRING" id="927665.HMPREF1535_01663"/>
<evidence type="ECO:0000256" key="4">
    <source>
        <dbReference type="ARBA" id="ARBA00023136"/>
    </source>
</evidence>
<dbReference type="AlphaFoldDB" id="A0A0F5JGU3"/>
<comment type="caution">
    <text evidence="9">The sequence shown here is derived from an EMBL/GenBank/DDBJ whole genome shotgun (WGS) entry which is preliminary data.</text>
</comment>
<organism evidence="9 10">
    <name type="scientific">Parabacteroides goldsteinii DSM 19448 = WAL 12034</name>
    <dbReference type="NCBI Taxonomy" id="927665"/>
    <lineage>
        <taxon>Bacteria</taxon>
        <taxon>Pseudomonadati</taxon>
        <taxon>Bacteroidota</taxon>
        <taxon>Bacteroidia</taxon>
        <taxon>Bacteroidales</taxon>
        <taxon>Tannerellaceae</taxon>
        <taxon>Parabacteroides</taxon>
    </lineage>
</organism>
<evidence type="ECO:0000256" key="3">
    <source>
        <dbReference type="ARBA" id="ARBA00022729"/>
    </source>
</evidence>
<feature type="signal peptide" evidence="6">
    <location>
        <begin position="1"/>
        <end position="23"/>
    </location>
</feature>
<dbReference type="InterPro" id="IPR033985">
    <property type="entry name" value="SusD-like_N"/>
</dbReference>
<keyword evidence="4" id="KW-0472">Membrane</keyword>
<name>A0A0F5JGU3_9BACT</name>
<evidence type="ECO:0000256" key="2">
    <source>
        <dbReference type="ARBA" id="ARBA00006275"/>
    </source>
</evidence>
<dbReference type="Gene3D" id="1.25.40.390">
    <property type="match status" value="1"/>
</dbReference>
<dbReference type="InterPro" id="IPR012944">
    <property type="entry name" value="SusD_RagB_dom"/>
</dbReference>
<dbReference type="RefSeq" id="WP_046145810.1">
    <property type="nucleotide sequence ID" value="NZ_KQ033912.1"/>
</dbReference>
<dbReference type="InterPro" id="IPR011990">
    <property type="entry name" value="TPR-like_helical_dom_sf"/>
</dbReference>
<gene>
    <name evidence="9" type="ORF">HMPREF1535_01663</name>
</gene>
<dbReference type="GO" id="GO:0009279">
    <property type="term" value="C:cell outer membrane"/>
    <property type="evidence" value="ECO:0007669"/>
    <property type="project" value="UniProtKB-SubCell"/>
</dbReference>
<evidence type="ECO:0000313" key="9">
    <source>
        <dbReference type="EMBL" id="KKB57011.1"/>
    </source>
</evidence>
<dbReference type="Pfam" id="PF07980">
    <property type="entry name" value="SusD_RagB"/>
    <property type="match status" value="1"/>
</dbReference>
<evidence type="ECO:0000256" key="6">
    <source>
        <dbReference type="SAM" id="SignalP"/>
    </source>
</evidence>
<evidence type="ECO:0000313" key="10">
    <source>
        <dbReference type="Proteomes" id="UP000033047"/>
    </source>
</evidence>
<dbReference type="PROSITE" id="PS51257">
    <property type="entry name" value="PROKAR_LIPOPROTEIN"/>
    <property type="match status" value="1"/>
</dbReference>
<sequence>MKMNILKYLPSIACAILASFVSCNDLDLAPTNKFTDLNYWTSEAKASSVLSMAYSQMMSSGYFFADERLSDNLYEGRGSTDEKLITSGQANAALGRFSEDWKKCFEGIKTCHTFLENVDRVPDMDETLKNRMKAEARFIRAMLFFRLANNYGDVPLFDYTLTIEEANTIARSPKADVIKFVRDELNDIVGTLPTRQEYAAADNGRITKGAAMTLLARTYLYENDWQNVSSVCEKIINGEYGEYALFSSYAGLFLPENEYNSEVILDMGYLLNLRTWSEMYDGIPLSVGGRVNGFAPTQELVDDYIMKNGRSIHESGSGYKEDDPYINRDPRLQATIVYHGYQWTDGNGKTSTIYIKPGSSADAGAANLDEYIGPGQNSTATGYYLRKWFDPTAPAGLASGLNLILMRYADVLLMYAEAKTELGEMNETVWNKTIRPIRERAGFTDASALNYPASGDMQTIVRRERRCELAIEGTRLYDIRRWKTIETALNGNPRGAKFAADNTQYIQLDKRSFNKDRDYLFAIPQSQRDINKNLTQNPGY</sequence>
<evidence type="ECO:0000256" key="1">
    <source>
        <dbReference type="ARBA" id="ARBA00004442"/>
    </source>
</evidence>
<dbReference type="HOGENOM" id="CLU_015553_0_0_10"/>
<feature type="chain" id="PRO_5002489930" description="RagB/SusD domain-containing protein" evidence="6">
    <location>
        <begin position="24"/>
        <end position="540"/>
    </location>
</feature>